<evidence type="ECO:0000313" key="1">
    <source>
        <dbReference type="EMBL" id="MDX8537043.1"/>
    </source>
</evidence>
<keyword evidence="2" id="KW-1185">Reference proteome</keyword>
<evidence type="ECO:0000313" key="2">
    <source>
        <dbReference type="Proteomes" id="UP001276564"/>
    </source>
</evidence>
<dbReference type="RefSeq" id="WP_320319821.1">
    <property type="nucleotide sequence ID" value="NZ_JAVIIP010000003.1"/>
</dbReference>
<dbReference type="EMBL" id="JAVIIP010000003">
    <property type="protein sequence ID" value="MDX8537043.1"/>
    <property type="molecule type" value="Genomic_DNA"/>
</dbReference>
<name>A0ABU5AID1_9HYPH</name>
<accession>A0ABU5AID1</accession>
<sequence length="106" mass="11576">MHTPGPWIAIESHDKREDGYIREATATEDGRHVAVAQVARAARPFSEYRANARLIAAAPDLLEVVKICLKAEQERREKLLPNAPATTYCEARIAAIEAAIAKAGGR</sequence>
<dbReference type="Proteomes" id="UP001276564">
    <property type="component" value="Unassembled WGS sequence"/>
</dbReference>
<organism evidence="1 2">
    <name type="scientific">Mesorhizobium abyssinicae</name>
    <dbReference type="NCBI Taxonomy" id="1209958"/>
    <lineage>
        <taxon>Bacteria</taxon>
        <taxon>Pseudomonadati</taxon>
        <taxon>Pseudomonadota</taxon>
        <taxon>Alphaproteobacteria</taxon>
        <taxon>Hyphomicrobiales</taxon>
        <taxon>Phyllobacteriaceae</taxon>
        <taxon>Mesorhizobium</taxon>
    </lineage>
</organism>
<gene>
    <name evidence="1" type="ORF">RFM23_05325</name>
</gene>
<reference evidence="1 2" key="1">
    <citation type="submission" date="2023-08" db="EMBL/GenBank/DDBJ databases">
        <title>Implementing the SeqCode for naming new Mesorhizobium species isolated from Vachellia karroo root nodules.</title>
        <authorList>
            <person name="Van Lill M."/>
        </authorList>
    </citation>
    <scope>NUCLEOTIDE SEQUENCE [LARGE SCALE GENOMIC DNA]</scope>
    <source>
        <strain evidence="1 2">VK4B</strain>
    </source>
</reference>
<comment type="caution">
    <text evidence="1">The sequence shown here is derived from an EMBL/GenBank/DDBJ whole genome shotgun (WGS) entry which is preliminary data.</text>
</comment>
<evidence type="ECO:0008006" key="3">
    <source>
        <dbReference type="Google" id="ProtNLM"/>
    </source>
</evidence>
<proteinExistence type="predicted"/>
<protein>
    <recommendedName>
        <fullName evidence="3">DUF982 domain-containing protein</fullName>
    </recommendedName>
</protein>